<dbReference type="InterPro" id="IPR037069">
    <property type="entry name" value="AcylCoA_DH/ox_N_sf"/>
</dbReference>
<keyword evidence="11" id="KW-1185">Reference proteome</keyword>
<dbReference type="GO" id="GO:0033539">
    <property type="term" value="P:fatty acid beta-oxidation using acyl-CoA dehydrogenase"/>
    <property type="evidence" value="ECO:0007669"/>
    <property type="project" value="TreeGrafter"/>
</dbReference>
<dbReference type="InterPro" id="IPR046373">
    <property type="entry name" value="Acyl-CoA_Oxase/DH_mid-dom_sf"/>
</dbReference>
<dbReference type="Pfam" id="PF02770">
    <property type="entry name" value="Acyl-CoA_dh_M"/>
    <property type="match status" value="1"/>
</dbReference>
<gene>
    <name evidence="10" type="ORF">AYO21_01511</name>
</gene>
<dbReference type="Pfam" id="PF02771">
    <property type="entry name" value="Acyl-CoA_dh_N"/>
    <property type="match status" value="1"/>
</dbReference>
<dbReference type="Pfam" id="PF00441">
    <property type="entry name" value="Acyl-CoA_dh_1"/>
    <property type="match status" value="1"/>
</dbReference>
<evidence type="ECO:0000256" key="6">
    <source>
        <dbReference type="RuleBase" id="RU362125"/>
    </source>
</evidence>
<dbReference type="GO" id="GO:0003995">
    <property type="term" value="F:acyl-CoA dehydrogenase activity"/>
    <property type="evidence" value="ECO:0007669"/>
    <property type="project" value="TreeGrafter"/>
</dbReference>
<comment type="cofactor">
    <cofactor evidence="1 6">
        <name>FAD</name>
        <dbReference type="ChEBI" id="CHEBI:57692"/>
    </cofactor>
</comment>
<evidence type="ECO:0000256" key="2">
    <source>
        <dbReference type="ARBA" id="ARBA00009347"/>
    </source>
</evidence>
<evidence type="ECO:0000259" key="7">
    <source>
        <dbReference type="Pfam" id="PF00441"/>
    </source>
</evidence>
<feature type="domain" description="Acyl-CoA oxidase/dehydrogenase middle" evidence="8">
    <location>
        <begin position="168"/>
        <end position="264"/>
    </location>
</feature>
<dbReference type="Gene3D" id="1.20.140.10">
    <property type="entry name" value="Butyryl-CoA Dehydrogenase, subunit A, domain 3"/>
    <property type="match status" value="1"/>
</dbReference>
<comment type="caution">
    <text evidence="10">The sequence shown here is derived from an EMBL/GenBank/DDBJ whole genome shotgun (WGS) entry which is preliminary data.</text>
</comment>
<dbReference type="InterPro" id="IPR006091">
    <property type="entry name" value="Acyl-CoA_Oxase/DH_mid-dom"/>
</dbReference>
<dbReference type="SUPFAM" id="SSF56645">
    <property type="entry name" value="Acyl-CoA dehydrogenase NM domain-like"/>
    <property type="match status" value="1"/>
</dbReference>
<evidence type="ECO:0000259" key="8">
    <source>
        <dbReference type="Pfam" id="PF02770"/>
    </source>
</evidence>
<dbReference type="InterPro" id="IPR050741">
    <property type="entry name" value="Acyl-CoA_dehydrogenase"/>
</dbReference>
<evidence type="ECO:0008006" key="12">
    <source>
        <dbReference type="Google" id="ProtNLM"/>
    </source>
</evidence>
<dbReference type="EMBL" id="LVKK01000006">
    <property type="protein sequence ID" value="OAG44054.1"/>
    <property type="molecule type" value="Genomic_DNA"/>
</dbReference>
<feature type="domain" description="Acyl-CoA dehydrogenase/oxidase C-terminal" evidence="7">
    <location>
        <begin position="276"/>
        <end position="432"/>
    </location>
</feature>
<evidence type="ECO:0000256" key="4">
    <source>
        <dbReference type="ARBA" id="ARBA00022827"/>
    </source>
</evidence>
<dbReference type="PANTHER" id="PTHR48083">
    <property type="entry name" value="MEDIUM-CHAIN SPECIFIC ACYL-COA DEHYDROGENASE, MITOCHONDRIAL-RELATED"/>
    <property type="match status" value="1"/>
</dbReference>
<dbReference type="PANTHER" id="PTHR48083:SF15">
    <property type="entry name" value="ACYL-COA DEHYDROGENASE APDG"/>
    <property type="match status" value="1"/>
</dbReference>
<dbReference type="InterPro" id="IPR009100">
    <property type="entry name" value="AcylCoA_DH/oxidase_NM_dom_sf"/>
</dbReference>
<dbReference type="AlphaFoldDB" id="A0A177FIF9"/>
<proteinExistence type="inferred from homology"/>
<evidence type="ECO:0000256" key="3">
    <source>
        <dbReference type="ARBA" id="ARBA00022630"/>
    </source>
</evidence>
<dbReference type="InterPro" id="IPR009075">
    <property type="entry name" value="AcylCo_DH/oxidase_C"/>
</dbReference>
<dbReference type="GO" id="GO:0050660">
    <property type="term" value="F:flavin adenine dinucleotide binding"/>
    <property type="evidence" value="ECO:0007669"/>
    <property type="project" value="InterPro"/>
</dbReference>
<evidence type="ECO:0000313" key="10">
    <source>
        <dbReference type="EMBL" id="OAG44054.1"/>
    </source>
</evidence>
<dbReference type="InterPro" id="IPR036250">
    <property type="entry name" value="AcylCo_DH-like_C"/>
</dbReference>
<dbReference type="InterPro" id="IPR013786">
    <property type="entry name" value="AcylCoA_DH/ox_N"/>
</dbReference>
<reference evidence="10 11" key="1">
    <citation type="submission" date="2016-03" db="EMBL/GenBank/DDBJ databases">
        <title>Draft genome sequence of the Fonsecaea monophora CBS 269.37.</title>
        <authorList>
            <person name="Bombassaro A."/>
            <person name="Vinicius W.A."/>
            <person name="De Hoog S."/>
            <person name="Sun J."/>
            <person name="Souza E.M."/>
            <person name="Raittz R.T."/>
            <person name="Costa F."/>
            <person name="Leao A.C."/>
            <person name="Tadra-Sfeir M.Z."/>
            <person name="Baura V."/>
            <person name="Balsanelli E."/>
            <person name="Pedrosa F.O."/>
            <person name="Moreno L.F."/>
            <person name="Steffens M.B."/>
            <person name="Xi L."/>
            <person name="Bocca A.L."/>
            <person name="Felipe M.S."/>
            <person name="Teixeira M."/>
            <person name="Telles Filho F.Q."/>
            <person name="Azevedo C.M."/>
            <person name="Gomes R."/>
            <person name="Vicente V.A."/>
        </authorList>
    </citation>
    <scope>NUCLEOTIDE SEQUENCE [LARGE SCALE GENOMIC DNA]</scope>
    <source>
        <strain evidence="10 11">CBS 269.37</strain>
    </source>
</reference>
<dbReference type="GeneID" id="34596689"/>
<name>A0A177FIF9_9EURO</name>
<dbReference type="OrthoDB" id="2588832at2759"/>
<evidence type="ECO:0000256" key="5">
    <source>
        <dbReference type="ARBA" id="ARBA00023002"/>
    </source>
</evidence>
<evidence type="ECO:0000259" key="9">
    <source>
        <dbReference type="Pfam" id="PF02771"/>
    </source>
</evidence>
<sequence length="447" mass="48649">MANRNAVAPDEPQLDLTPFAEAPWLLGVPSPFYTDSHRAWQKACRAFINKHLSEHGLRWVKEGAVPVDLHRTFAKAGMLIPCLPAPLPLQRLKNLGIHELLGVLKLEDYDYFHFLIYVAELYRCGLWGPAGTIVPGMSFGTPPILHYGSQELQDRLLPGLLTGTTRTCIAVTEPGAGSDVANIETTATLVQEGKYYKVDGSKKWISTGIWADYATTAVRTGGPGPSGISILVIPLKDTPGVTCRSMDISIGKMAGTTFIDFDNVLVPATNLVGEEGHGLRYILTNFNHERLSLVISAIVQARKVLSTAFAYTSRREAFGKRLIDQPVVRHRLAKAGAALEAEWSRTEQLTYAMNNLSKPDADALLGGQIAMAKVGAGKVLEKCVSHAQVLLGGNSVTRTGQGELVEVISREVGLTRVPGGSEDILLDLAIRELAKQWERKLKRGVQL</sequence>
<dbReference type="Gene3D" id="2.40.110.10">
    <property type="entry name" value="Butyryl-CoA Dehydrogenase, subunit A, domain 2"/>
    <property type="match status" value="1"/>
</dbReference>
<organism evidence="10 11">
    <name type="scientific">Fonsecaea monophora</name>
    <dbReference type="NCBI Taxonomy" id="254056"/>
    <lineage>
        <taxon>Eukaryota</taxon>
        <taxon>Fungi</taxon>
        <taxon>Dikarya</taxon>
        <taxon>Ascomycota</taxon>
        <taxon>Pezizomycotina</taxon>
        <taxon>Eurotiomycetes</taxon>
        <taxon>Chaetothyriomycetidae</taxon>
        <taxon>Chaetothyriales</taxon>
        <taxon>Herpotrichiellaceae</taxon>
        <taxon>Fonsecaea</taxon>
    </lineage>
</organism>
<protein>
    <recommendedName>
        <fullName evidence="12">Acyl-CoA dehydrogenase</fullName>
    </recommendedName>
</protein>
<comment type="similarity">
    <text evidence="2 6">Belongs to the acyl-CoA dehydrogenase family.</text>
</comment>
<dbReference type="RefSeq" id="XP_022516006.1">
    <property type="nucleotide sequence ID" value="XM_022651493.1"/>
</dbReference>
<dbReference type="GO" id="GO:0005737">
    <property type="term" value="C:cytoplasm"/>
    <property type="evidence" value="ECO:0007669"/>
    <property type="project" value="TreeGrafter"/>
</dbReference>
<dbReference type="Proteomes" id="UP000077002">
    <property type="component" value="Unassembled WGS sequence"/>
</dbReference>
<keyword evidence="5 6" id="KW-0560">Oxidoreductase</keyword>
<accession>A0A177FIF9</accession>
<feature type="domain" description="Acyl-CoA dehydrogenase/oxidase N-terminal" evidence="9">
    <location>
        <begin position="34"/>
        <end position="163"/>
    </location>
</feature>
<keyword evidence="3 6" id="KW-0285">Flavoprotein</keyword>
<dbReference type="Gene3D" id="1.10.540.10">
    <property type="entry name" value="Acyl-CoA dehydrogenase/oxidase, N-terminal domain"/>
    <property type="match status" value="1"/>
</dbReference>
<evidence type="ECO:0000313" key="11">
    <source>
        <dbReference type="Proteomes" id="UP000077002"/>
    </source>
</evidence>
<keyword evidence="4 6" id="KW-0274">FAD</keyword>
<evidence type="ECO:0000256" key="1">
    <source>
        <dbReference type="ARBA" id="ARBA00001974"/>
    </source>
</evidence>
<dbReference type="SUPFAM" id="SSF47203">
    <property type="entry name" value="Acyl-CoA dehydrogenase C-terminal domain-like"/>
    <property type="match status" value="1"/>
</dbReference>